<reference evidence="2 3" key="1">
    <citation type="submission" date="2019-03" db="EMBL/GenBank/DDBJ databases">
        <title>First draft genome of Liparis tanakae, snailfish: a comprehensive survey of snailfish specific genes.</title>
        <authorList>
            <person name="Kim W."/>
            <person name="Song I."/>
            <person name="Jeong J.-H."/>
            <person name="Kim D."/>
            <person name="Kim S."/>
            <person name="Ryu S."/>
            <person name="Song J.Y."/>
            <person name="Lee S.K."/>
        </authorList>
    </citation>
    <scope>NUCLEOTIDE SEQUENCE [LARGE SCALE GENOMIC DNA]</scope>
    <source>
        <tissue evidence="2">Muscle</tissue>
    </source>
</reference>
<feature type="region of interest" description="Disordered" evidence="1">
    <location>
        <begin position="1"/>
        <end position="43"/>
    </location>
</feature>
<dbReference type="AlphaFoldDB" id="A0A4Z2HZX3"/>
<comment type="caution">
    <text evidence="2">The sequence shown here is derived from an EMBL/GenBank/DDBJ whole genome shotgun (WGS) entry which is preliminary data.</text>
</comment>
<evidence type="ECO:0000313" key="3">
    <source>
        <dbReference type="Proteomes" id="UP000314294"/>
    </source>
</evidence>
<dbReference type="Proteomes" id="UP000314294">
    <property type="component" value="Unassembled WGS sequence"/>
</dbReference>
<proteinExistence type="predicted"/>
<keyword evidence="3" id="KW-1185">Reference proteome</keyword>
<sequence>MVRNKNIGGLPHRSSTGKTKKAGSKTASSKDLTPLDEPADRNIPAISPELQTTDQGQLGFPDRVYLLASVIFQNNHLEKPAVHRLVNYGNERGLPLPEVKDEEMQHTAYELAFNTLKYRELLEDIMIDSCFFLTQPTVSELQRSNTLNTAVV</sequence>
<gene>
    <name evidence="2" type="primary">NSUN7_1</name>
    <name evidence="2" type="ORF">EYF80_019257</name>
</gene>
<keyword evidence="2" id="KW-0489">Methyltransferase</keyword>
<dbReference type="OrthoDB" id="6817893at2759"/>
<dbReference type="GO" id="GO:0008168">
    <property type="term" value="F:methyltransferase activity"/>
    <property type="evidence" value="ECO:0007669"/>
    <property type="project" value="UniProtKB-KW"/>
</dbReference>
<dbReference type="EMBL" id="SRLO01000162">
    <property type="protein sequence ID" value="TNN70522.1"/>
    <property type="molecule type" value="Genomic_DNA"/>
</dbReference>
<protein>
    <submittedName>
        <fullName evidence="2">Putative methyltransferase NSUN7</fullName>
    </submittedName>
</protein>
<name>A0A4Z2HZX3_9TELE</name>
<evidence type="ECO:0000313" key="2">
    <source>
        <dbReference type="EMBL" id="TNN70522.1"/>
    </source>
</evidence>
<keyword evidence="2" id="KW-0808">Transferase</keyword>
<accession>A0A4Z2HZX3</accession>
<evidence type="ECO:0000256" key="1">
    <source>
        <dbReference type="SAM" id="MobiDB-lite"/>
    </source>
</evidence>
<dbReference type="PANTHER" id="PTHR14663:SF2">
    <property type="entry name" value="METHYLTRANSFERASE NSUN7-RELATED"/>
    <property type="match status" value="1"/>
</dbReference>
<dbReference type="PANTHER" id="PTHR14663">
    <property type="entry name" value="METHYLTRANSFERASE NSUN7-RELATED"/>
    <property type="match status" value="1"/>
</dbReference>
<dbReference type="InterPro" id="IPR042620">
    <property type="entry name" value="NSUN7"/>
</dbReference>
<organism evidence="2 3">
    <name type="scientific">Liparis tanakae</name>
    <name type="common">Tanaka's snailfish</name>
    <dbReference type="NCBI Taxonomy" id="230148"/>
    <lineage>
        <taxon>Eukaryota</taxon>
        <taxon>Metazoa</taxon>
        <taxon>Chordata</taxon>
        <taxon>Craniata</taxon>
        <taxon>Vertebrata</taxon>
        <taxon>Euteleostomi</taxon>
        <taxon>Actinopterygii</taxon>
        <taxon>Neopterygii</taxon>
        <taxon>Teleostei</taxon>
        <taxon>Neoteleostei</taxon>
        <taxon>Acanthomorphata</taxon>
        <taxon>Eupercaria</taxon>
        <taxon>Perciformes</taxon>
        <taxon>Cottioidei</taxon>
        <taxon>Cottales</taxon>
        <taxon>Liparidae</taxon>
        <taxon>Liparis</taxon>
    </lineage>
</organism>
<dbReference type="GO" id="GO:0032259">
    <property type="term" value="P:methylation"/>
    <property type="evidence" value="ECO:0007669"/>
    <property type="project" value="UniProtKB-KW"/>
</dbReference>